<evidence type="ECO:0000313" key="3">
    <source>
        <dbReference type="Proteomes" id="UP001146793"/>
    </source>
</evidence>
<name>A0AAV7YRT4_9EUKA</name>
<evidence type="ECO:0008006" key="4">
    <source>
        <dbReference type="Google" id="ProtNLM"/>
    </source>
</evidence>
<gene>
    <name evidence="2" type="ORF">M0812_20421</name>
</gene>
<evidence type="ECO:0000313" key="2">
    <source>
        <dbReference type="EMBL" id="KAJ3431509.1"/>
    </source>
</evidence>
<reference evidence="2" key="1">
    <citation type="submission" date="2022-08" db="EMBL/GenBank/DDBJ databases">
        <title>Novel sulphate-reducing endosymbionts in the free-living metamonad Anaeramoeba.</title>
        <authorList>
            <person name="Jerlstrom-Hultqvist J."/>
            <person name="Cepicka I."/>
            <person name="Gallot-Lavallee L."/>
            <person name="Salas-Leiva D."/>
            <person name="Curtis B.A."/>
            <person name="Zahonova K."/>
            <person name="Pipaliya S."/>
            <person name="Dacks J."/>
            <person name="Roger A.J."/>
        </authorList>
    </citation>
    <scope>NUCLEOTIDE SEQUENCE</scope>
    <source>
        <strain evidence="2">Busselton2</strain>
    </source>
</reference>
<comment type="caution">
    <text evidence="2">The sequence shown here is derived from an EMBL/GenBank/DDBJ whole genome shotgun (WGS) entry which is preliminary data.</text>
</comment>
<sequence length="146" mass="17390">MYKKTIFTRSLEIFQENTPNSTVELIKQLNLQTRNIPQPVLEFYRNDDQLTPPQQPSNLIRVGSQKKKDNSLYKTKAVNTKNKKVRSVGGSFKRKTMMLDTTTAVSISKSNKEEILKEKRRRRMKRTKNDHYFNDELRKRKRKEKK</sequence>
<feature type="compositionally biased region" description="Basic and acidic residues" evidence="1">
    <location>
        <begin position="127"/>
        <end position="138"/>
    </location>
</feature>
<proteinExistence type="predicted"/>
<organism evidence="2 3">
    <name type="scientific">Anaeramoeba flamelloides</name>
    <dbReference type="NCBI Taxonomy" id="1746091"/>
    <lineage>
        <taxon>Eukaryota</taxon>
        <taxon>Metamonada</taxon>
        <taxon>Anaeramoebidae</taxon>
        <taxon>Anaeramoeba</taxon>
    </lineage>
</organism>
<dbReference type="Proteomes" id="UP001146793">
    <property type="component" value="Unassembled WGS sequence"/>
</dbReference>
<dbReference type="AlphaFoldDB" id="A0AAV7YRT4"/>
<dbReference type="EMBL" id="JANTQA010000047">
    <property type="protein sequence ID" value="KAJ3431509.1"/>
    <property type="molecule type" value="Genomic_DNA"/>
</dbReference>
<accession>A0AAV7YRT4</accession>
<feature type="region of interest" description="Disordered" evidence="1">
    <location>
        <begin position="109"/>
        <end position="146"/>
    </location>
</feature>
<feature type="region of interest" description="Disordered" evidence="1">
    <location>
        <begin position="50"/>
        <end position="70"/>
    </location>
</feature>
<evidence type="ECO:0000256" key="1">
    <source>
        <dbReference type="SAM" id="MobiDB-lite"/>
    </source>
</evidence>
<protein>
    <recommendedName>
        <fullName evidence="4">Mitochondrial mRNA-processing protein COX24 C-terminal domain-containing protein</fullName>
    </recommendedName>
</protein>